<accession>A0A6I3I3Y6</accession>
<reference evidence="5 6" key="1">
    <citation type="submission" date="2019-11" db="EMBL/GenBank/DDBJ databases">
        <title>Whole genome sequencing identifies a novel species of the genus Arsenicicoccus isolated from human blood.</title>
        <authorList>
            <person name="Jeong J.H."/>
            <person name="Kweon O.J."/>
            <person name="Kim H.R."/>
            <person name="Kim T.-H."/>
            <person name="Ha S.-M."/>
            <person name="Lee M.-K."/>
        </authorList>
    </citation>
    <scope>NUCLEOTIDE SEQUENCE [LARGE SCALE GENOMIC DNA]</scope>
    <source>
        <strain evidence="5 6">MKL-02</strain>
    </source>
</reference>
<gene>
    <name evidence="5" type="ORF">GGG17_02715</name>
</gene>
<keyword evidence="3" id="KW-0804">Transcription</keyword>
<dbReference type="GO" id="GO:0043565">
    <property type="term" value="F:sequence-specific DNA binding"/>
    <property type="evidence" value="ECO:0007669"/>
    <property type="project" value="InterPro"/>
</dbReference>
<dbReference type="EMBL" id="WLVL01000011">
    <property type="protein sequence ID" value="MTB70904.1"/>
    <property type="molecule type" value="Genomic_DNA"/>
</dbReference>
<dbReference type="SUPFAM" id="SSF46689">
    <property type="entry name" value="Homeodomain-like"/>
    <property type="match status" value="1"/>
</dbReference>
<protein>
    <submittedName>
        <fullName evidence="5">Helix-turn-helix domain-containing protein</fullName>
    </submittedName>
</protein>
<dbReference type="InterPro" id="IPR018062">
    <property type="entry name" value="HTH_AraC-typ_CS"/>
</dbReference>
<evidence type="ECO:0000256" key="3">
    <source>
        <dbReference type="ARBA" id="ARBA00023163"/>
    </source>
</evidence>
<evidence type="ECO:0000313" key="6">
    <source>
        <dbReference type="Proteomes" id="UP000431092"/>
    </source>
</evidence>
<dbReference type="Pfam" id="PF12833">
    <property type="entry name" value="HTH_18"/>
    <property type="match status" value="1"/>
</dbReference>
<feature type="domain" description="HTH araC/xylS-type" evidence="4">
    <location>
        <begin position="219"/>
        <end position="320"/>
    </location>
</feature>
<dbReference type="PANTHER" id="PTHR46796">
    <property type="entry name" value="HTH-TYPE TRANSCRIPTIONAL ACTIVATOR RHAS-RELATED"/>
    <property type="match status" value="1"/>
</dbReference>
<organism evidence="5 6">
    <name type="scientific">Arsenicicoccus cauae</name>
    <dbReference type="NCBI Taxonomy" id="2663847"/>
    <lineage>
        <taxon>Bacteria</taxon>
        <taxon>Bacillati</taxon>
        <taxon>Actinomycetota</taxon>
        <taxon>Actinomycetes</taxon>
        <taxon>Micrococcales</taxon>
        <taxon>Intrasporangiaceae</taxon>
        <taxon>Arsenicicoccus</taxon>
    </lineage>
</organism>
<sequence>MTAVVECIDLASFCPADRLPAWHELIWRSYVRLDITATVDEPGRFAGAIRTAQLGDMRIASSSSSAAHRISRPRRLTGQGDERLIMLGRQVSGRGRVRQAGSEAHLDVGDFVLWDTESPYDIQFTKDWGMQVFQFPQRRLPLAERDAPQVLGRTFSTTDPFFRGVSRYLGSLTELDEEFTPNLVAQSSIDLITAAVERRCDLPRPTSRPTSRPHAELRRRALAHVEAHLVDPSLSAAAIARATNVSVRSLHRVFTGQEMTLAQEIRARRMRRIQHDLTDPRLASRTIESIARRWGYPNPAHFSREFTRHFGVSPARWRSSPGSVRLTV</sequence>
<dbReference type="InterPro" id="IPR018060">
    <property type="entry name" value="HTH_AraC"/>
</dbReference>
<dbReference type="Proteomes" id="UP000431092">
    <property type="component" value="Unassembled WGS sequence"/>
</dbReference>
<dbReference type="PROSITE" id="PS00041">
    <property type="entry name" value="HTH_ARAC_FAMILY_1"/>
    <property type="match status" value="1"/>
</dbReference>
<dbReference type="InterPro" id="IPR035418">
    <property type="entry name" value="AraC-bd_2"/>
</dbReference>
<dbReference type="AlphaFoldDB" id="A0A6I3I3Y6"/>
<dbReference type="PROSITE" id="PS01124">
    <property type="entry name" value="HTH_ARAC_FAMILY_2"/>
    <property type="match status" value="1"/>
</dbReference>
<dbReference type="Gene3D" id="1.10.10.60">
    <property type="entry name" value="Homeodomain-like"/>
    <property type="match status" value="1"/>
</dbReference>
<keyword evidence="2" id="KW-0238">DNA-binding</keyword>
<comment type="caution">
    <text evidence="5">The sequence shown here is derived from an EMBL/GenBank/DDBJ whole genome shotgun (WGS) entry which is preliminary data.</text>
</comment>
<keyword evidence="1" id="KW-0805">Transcription regulation</keyword>
<dbReference type="InterPro" id="IPR009057">
    <property type="entry name" value="Homeodomain-like_sf"/>
</dbReference>
<keyword evidence="6" id="KW-1185">Reference proteome</keyword>
<dbReference type="SMART" id="SM00342">
    <property type="entry name" value="HTH_ARAC"/>
    <property type="match status" value="1"/>
</dbReference>
<dbReference type="GO" id="GO:0003700">
    <property type="term" value="F:DNA-binding transcription factor activity"/>
    <property type="evidence" value="ECO:0007669"/>
    <property type="project" value="InterPro"/>
</dbReference>
<name>A0A6I3I3Y6_9MICO</name>
<dbReference type="PRINTS" id="PR00032">
    <property type="entry name" value="HTHARAC"/>
</dbReference>
<evidence type="ECO:0000259" key="4">
    <source>
        <dbReference type="PROSITE" id="PS01124"/>
    </source>
</evidence>
<evidence type="ECO:0000256" key="2">
    <source>
        <dbReference type="ARBA" id="ARBA00023125"/>
    </source>
</evidence>
<dbReference type="InterPro" id="IPR020449">
    <property type="entry name" value="Tscrpt_reg_AraC-type_HTH"/>
</dbReference>
<evidence type="ECO:0000313" key="5">
    <source>
        <dbReference type="EMBL" id="MTB70904.1"/>
    </source>
</evidence>
<dbReference type="InterPro" id="IPR050204">
    <property type="entry name" value="AraC_XylS_family_regulators"/>
</dbReference>
<dbReference type="Pfam" id="PF14525">
    <property type="entry name" value="AraC_binding_2"/>
    <property type="match status" value="1"/>
</dbReference>
<dbReference type="PANTHER" id="PTHR46796:SF6">
    <property type="entry name" value="ARAC SUBFAMILY"/>
    <property type="match status" value="1"/>
</dbReference>
<evidence type="ECO:0000256" key="1">
    <source>
        <dbReference type="ARBA" id="ARBA00023015"/>
    </source>
</evidence>
<proteinExistence type="predicted"/>